<keyword evidence="9" id="KW-0012">Acyltransferase</keyword>
<feature type="domain" description="Acyltransferase 3" evidence="8">
    <location>
        <begin position="6"/>
        <end position="318"/>
    </location>
</feature>
<dbReference type="Pfam" id="PF01757">
    <property type="entry name" value="Acyl_transf_3"/>
    <property type="match status" value="1"/>
</dbReference>
<feature type="transmembrane region" description="Helical" evidence="7">
    <location>
        <begin position="152"/>
        <end position="172"/>
    </location>
</feature>
<feature type="transmembrane region" description="Helical" evidence="7">
    <location>
        <begin position="237"/>
        <end position="255"/>
    </location>
</feature>
<evidence type="ECO:0000256" key="4">
    <source>
        <dbReference type="ARBA" id="ARBA00022692"/>
    </source>
</evidence>
<dbReference type="GO" id="GO:0016413">
    <property type="term" value="F:O-acetyltransferase activity"/>
    <property type="evidence" value="ECO:0007669"/>
    <property type="project" value="TreeGrafter"/>
</dbReference>
<organism evidence="9 10">
    <name type="scientific">Gemella haemolysans</name>
    <dbReference type="NCBI Taxonomy" id="1379"/>
    <lineage>
        <taxon>Bacteria</taxon>
        <taxon>Bacillati</taxon>
        <taxon>Bacillota</taxon>
        <taxon>Bacilli</taxon>
        <taxon>Bacillales</taxon>
        <taxon>Gemellaceae</taxon>
        <taxon>Gemella</taxon>
    </lineage>
</organism>
<comment type="subcellular location">
    <subcellularLocation>
        <location evidence="1">Cell membrane</location>
        <topology evidence="1">Multi-pass membrane protein</topology>
    </subcellularLocation>
</comment>
<feature type="transmembrane region" description="Helical" evidence="7">
    <location>
        <begin position="77"/>
        <end position="99"/>
    </location>
</feature>
<reference evidence="9" key="1">
    <citation type="submission" date="2023-08" db="EMBL/GenBank/DDBJ databases">
        <title>Dental plaque isolates bound by oral lectin ZG16B.</title>
        <authorList>
            <person name="Ghosh S."/>
        </authorList>
    </citation>
    <scope>NUCLEOTIDE SEQUENCE</scope>
    <source>
        <strain evidence="9">DP3_5B</strain>
    </source>
</reference>
<proteinExistence type="inferred from homology"/>
<feature type="transmembrane region" description="Helical" evidence="7">
    <location>
        <begin position="12"/>
        <end position="30"/>
    </location>
</feature>
<evidence type="ECO:0000256" key="2">
    <source>
        <dbReference type="ARBA" id="ARBA00007400"/>
    </source>
</evidence>
<keyword evidence="6 7" id="KW-0472">Membrane</keyword>
<dbReference type="Proteomes" id="UP001212217">
    <property type="component" value="Unassembled WGS sequence"/>
</dbReference>
<dbReference type="AlphaFoldDB" id="A0AAW6B4X8"/>
<evidence type="ECO:0000256" key="7">
    <source>
        <dbReference type="SAM" id="Phobius"/>
    </source>
</evidence>
<feature type="transmembrane region" description="Helical" evidence="7">
    <location>
        <begin position="42"/>
        <end position="65"/>
    </location>
</feature>
<keyword evidence="3" id="KW-1003">Cell membrane</keyword>
<gene>
    <name evidence="9" type="ORF">PNO30_00725</name>
</gene>
<evidence type="ECO:0000256" key="3">
    <source>
        <dbReference type="ARBA" id="ARBA00022475"/>
    </source>
</evidence>
<comment type="similarity">
    <text evidence="2">Belongs to the acyltransferase 3 family.</text>
</comment>
<dbReference type="InterPro" id="IPR002656">
    <property type="entry name" value="Acyl_transf_3_dom"/>
</dbReference>
<dbReference type="GO" id="GO:0009246">
    <property type="term" value="P:enterobacterial common antigen biosynthetic process"/>
    <property type="evidence" value="ECO:0007669"/>
    <property type="project" value="TreeGrafter"/>
</dbReference>
<dbReference type="RefSeq" id="WP_271986776.1">
    <property type="nucleotide sequence ID" value="NZ_JAQMFS010000010.1"/>
</dbReference>
<evidence type="ECO:0000256" key="6">
    <source>
        <dbReference type="ARBA" id="ARBA00023136"/>
    </source>
</evidence>
<dbReference type="PANTHER" id="PTHR40074">
    <property type="entry name" value="O-ACETYLTRANSFERASE WECH"/>
    <property type="match status" value="1"/>
</dbReference>
<name>A0AAW6B4X8_9BACL</name>
<evidence type="ECO:0000256" key="5">
    <source>
        <dbReference type="ARBA" id="ARBA00022989"/>
    </source>
</evidence>
<evidence type="ECO:0000256" key="1">
    <source>
        <dbReference type="ARBA" id="ARBA00004651"/>
    </source>
</evidence>
<keyword evidence="9" id="KW-0808">Transferase</keyword>
<feature type="transmembrane region" description="Helical" evidence="7">
    <location>
        <begin position="128"/>
        <end position="147"/>
    </location>
</feature>
<feature type="transmembrane region" description="Helical" evidence="7">
    <location>
        <begin position="302"/>
        <end position="323"/>
    </location>
</feature>
<feature type="transmembrane region" description="Helical" evidence="7">
    <location>
        <begin position="276"/>
        <end position="296"/>
    </location>
</feature>
<evidence type="ECO:0000313" key="9">
    <source>
        <dbReference type="EMBL" id="MDB6185307.1"/>
    </source>
</evidence>
<sequence>MTKNRINWIDFGKGFTIFLVLLGHVFLGLYESGKFPSYDKMLITITSQVYIFHIPVFFALSGFFFKPVEDLKIFKKYALKRTVILGLPYIFYSIIHFILQKAAGSSVRVPTTIHNLIDIYKTPLGVSWYLYTLWIISMIYGLLSVYIKRKEILFIISGVSFVISLLMNFDIYIVQKTLVWGMFFMLGAILRSVDLSKLSIKLVVGGAVIFDIIYMLCWSIYYRPNVKKMYVTYDTPQLWAIAFIVSVGVAFVIYPRLEKVFPRFFNYFSKYGKDSLGIYILHAPICSMLRIIMLKAGITSVYIHIICGLVLGWFLSIVATNILKKIPYINIVLMPQKYINFR</sequence>
<evidence type="ECO:0000313" key="10">
    <source>
        <dbReference type="Proteomes" id="UP001212217"/>
    </source>
</evidence>
<evidence type="ECO:0000259" key="8">
    <source>
        <dbReference type="Pfam" id="PF01757"/>
    </source>
</evidence>
<dbReference type="PANTHER" id="PTHR40074:SF2">
    <property type="entry name" value="O-ACETYLTRANSFERASE WECH"/>
    <property type="match status" value="1"/>
</dbReference>
<protein>
    <submittedName>
        <fullName evidence="9">Acyltransferase family protein</fullName>
    </submittedName>
</protein>
<feature type="transmembrane region" description="Helical" evidence="7">
    <location>
        <begin position="178"/>
        <end position="195"/>
    </location>
</feature>
<keyword evidence="5 7" id="KW-1133">Transmembrane helix</keyword>
<accession>A0AAW6B4X8</accession>
<dbReference type="GO" id="GO:0005886">
    <property type="term" value="C:plasma membrane"/>
    <property type="evidence" value="ECO:0007669"/>
    <property type="project" value="UniProtKB-SubCell"/>
</dbReference>
<keyword evidence="4 7" id="KW-0812">Transmembrane</keyword>
<comment type="caution">
    <text evidence="9">The sequence shown here is derived from an EMBL/GenBank/DDBJ whole genome shotgun (WGS) entry which is preliminary data.</text>
</comment>
<dbReference type="EMBL" id="JAQMFS010000010">
    <property type="protein sequence ID" value="MDB6185307.1"/>
    <property type="molecule type" value="Genomic_DNA"/>
</dbReference>
<feature type="transmembrane region" description="Helical" evidence="7">
    <location>
        <begin position="202"/>
        <end position="222"/>
    </location>
</feature>